<feature type="transmembrane region" description="Helical" evidence="6">
    <location>
        <begin position="180"/>
        <end position="201"/>
    </location>
</feature>
<keyword evidence="8" id="KW-1185">Reference proteome</keyword>
<evidence type="ECO:0000313" key="8">
    <source>
        <dbReference type="Proteomes" id="UP000255036"/>
    </source>
</evidence>
<proteinExistence type="predicted"/>
<organism evidence="7 8">
    <name type="scientific">Anaerosacchariphilus polymeriproducens</name>
    <dbReference type="NCBI Taxonomy" id="1812858"/>
    <lineage>
        <taxon>Bacteria</taxon>
        <taxon>Bacillati</taxon>
        <taxon>Bacillota</taxon>
        <taxon>Clostridia</taxon>
        <taxon>Lachnospirales</taxon>
        <taxon>Lachnospiraceae</taxon>
        <taxon>Anaerosacchariphilus</taxon>
    </lineage>
</organism>
<dbReference type="EMBL" id="QRCT01000010">
    <property type="protein sequence ID" value="RDU24807.1"/>
    <property type="molecule type" value="Genomic_DNA"/>
</dbReference>
<gene>
    <name evidence="7" type="ORF">DWV06_02185</name>
</gene>
<evidence type="ECO:0000256" key="4">
    <source>
        <dbReference type="ARBA" id="ARBA00022989"/>
    </source>
</evidence>
<dbReference type="PANTHER" id="PTHR30086:SF20">
    <property type="entry name" value="ARGININE EXPORTER PROTEIN ARGO-RELATED"/>
    <property type="match status" value="1"/>
</dbReference>
<evidence type="ECO:0000256" key="1">
    <source>
        <dbReference type="ARBA" id="ARBA00004651"/>
    </source>
</evidence>
<dbReference type="InterPro" id="IPR001123">
    <property type="entry name" value="LeuE-type"/>
</dbReference>
<dbReference type="OrthoDB" id="5638726at2"/>
<evidence type="ECO:0000256" key="6">
    <source>
        <dbReference type="SAM" id="Phobius"/>
    </source>
</evidence>
<evidence type="ECO:0000313" key="7">
    <source>
        <dbReference type="EMBL" id="RDU24807.1"/>
    </source>
</evidence>
<protein>
    <submittedName>
        <fullName evidence="7">Amino acid transporter</fullName>
    </submittedName>
</protein>
<keyword evidence="5 6" id="KW-0472">Membrane</keyword>
<accession>A0A371AZ17</accession>
<sequence length="205" mass="22796">MKLTYFLQGFLFGIAYVAPIGMQNAYVIDTAIHKSRSITLKTALITIFFDITLALACFFGVGFFLEKSILLKNIILALGSISVIYIGISLIKSVPDDLNETQINESISKIIIQCLIVTWFNPQAIIDGTLLLGGIRATLVNNISNFFIFGTALASTAWFLSLSTIVSFNKNRFNKKILRIINLICGTIILLYGVKLAYSLFKQFF</sequence>
<feature type="transmembrane region" description="Helical" evidence="6">
    <location>
        <begin position="6"/>
        <end position="28"/>
    </location>
</feature>
<keyword evidence="4 6" id="KW-1133">Transmembrane helix</keyword>
<keyword evidence="3 6" id="KW-0812">Transmembrane</keyword>
<dbReference type="Pfam" id="PF01810">
    <property type="entry name" value="LysE"/>
    <property type="match status" value="1"/>
</dbReference>
<evidence type="ECO:0000256" key="2">
    <source>
        <dbReference type="ARBA" id="ARBA00022475"/>
    </source>
</evidence>
<dbReference type="GO" id="GO:0015171">
    <property type="term" value="F:amino acid transmembrane transporter activity"/>
    <property type="evidence" value="ECO:0007669"/>
    <property type="project" value="TreeGrafter"/>
</dbReference>
<dbReference type="RefSeq" id="WP_115480554.1">
    <property type="nucleotide sequence ID" value="NZ_QRCT01000010.1"/>
</dbReference>
<dbReference type="GO" id="GO:0005886">
    <property type="term" value="C:plasma membrane"/>
    <property type="evidence" value="ECO:0007669"/>
    <property type="project" value="UniProtKB-SubCell"/>
</dbReference>
<dbReference type="PANTHER" id="PTHR30086">
    <property type="entry name" value="ARGININE EXPORTER PROTEIN ARGO"/>
    <property type="match status" value="1"/>
</dbReference>
<dbReference type="Proteomes" id="UP000255036">
    <property type="component" value="Unassembled WGS sequence"/>
</dbReference>
<evidence type="ECO:0000256" key="5">
    <source>
        <dbReference type="ARBA" id="ARBA00023136"/>
    </source>
</evidence>
<feature type="transmembrane region" description="Helical" evidence="6">
    <location>
        <begin position="146"/>
        <end position="168"/>
    </location>
</feature>
<comment type="subcellular location">
    <subcellularLocation>
        <location evidence="1">Cell membrane</location>
        <topology evidence="1">Multi-pass membrane protein</topology>
    </subcellularLocation>
</comment>
<feature type="transmembrane region" description="Helical" evidence="6">
    <location>
        <begin position="40"/>
        <end position="64"/>
    </location>
</feature>
<evidence type="ECO:0000256" key="3">
    <source>
        <dbReference type="ARBA" id="ARBA00022692"/>
    </source>
</evidence>
<name>A0A371AZ17_9FIRM</name>
<comment type="caution">
    <text evidence="7">The sequence shown here is derived from an EMBL/GenBank/DDBJ whole genome shotgun (WGS) entry which is preliminary data.</text>
</comment>
<keyword evidence="2" id="KW-1003">Cell membrane</keyword>
<dbReference type="AlphaFoldDB" id="A0A371AZ17"/>
<feature type="transmembrane region" description="Helical" evidence="6">
    <location>
        <begin position="70"/>
        <end position="90"/>
    </location>
</feature>
<reference evidence="7 8" key="1">
    <citation type="submission" date="2018-07" db="EMBL/GenBank/DDBJ databases">
        <title>Anaerosacharophilus polymeroproducens gen. nov. sp. nov., an anaerobic bacterium isolated from salt field.</title>
        <authorList>
            <person name="Kim W."/>
            <person name="Yang S.-H."/>
            <person name="Oh J."/>
            <person name="Lee J.-H."/>
            <person name="Kwon K.K."/>
        </authorList>
    </citation>
    <scope>NUCLEOTIDE SEQUENCE [LARGE SCALE GENOMIC DNA]</scope>
    <source>
        <strain evidence="7 8">MCWD5</strain>
    </source>
</reference>